<dbReference type="InterPro" id="IPR029043">
    <property type="entry name" value="GcvT/YgfZ_C"/>
</dbReference>
<evidence type="ECO:0000256" key="2">
    <source>
        <dbReference type="ARBA" id="ARBA00023002"/>
    </source>
</evidence>
<comment type="caution">
    <text evidence="7">The sequence shown here is derived from an EMBL/GenBank/DDBJ whole genome shotgun (WGS) entry which is preliminary data.</text>
</comment>
<dbReference type="Gene3D" id="3.50.50.60">
    <property type="entry name" value="FAD/NAD(P)-binding domain"/>
    <property type="match status" value="1"/>
</dbReference>
<dbReference type="AlphaFoldDB" id="A0A9X1VZF3"/>
<dbReference type="Gene3D" id="3.30.1360.120">
    <property type="entry name" value="Probable tRNA modification gtpase trme, domain 1"/>
    <property type="match status" value="1"/>
</dbReference>
<dbReference type="EMBL" id="JALGBI010000003">
    <property type="protein sequence ID" value="MCJ0765765.1"/>
    <property type="molecule type" value="Genomic_DNA"/>
</dbReference>
<dbReference type="Proteomes" id="UP001139447">
    <property type="component" value="Unassembled WGS sequence"/>
</dbReference>
<dbReference type="SUPFAM" id="SSF54373">
    <property type="entry name" value="FAD-linked reductases, C-terminal domain"/>
    <property type="match status" value="1"/>
</dbReference>
<dbReference type="InterPro" id="IPR006222">
    <property type="entry name" value="GCVT_N"/>
</dbReference>
<dbReference type="InterPro" id="IPR027266">
    <property type="entry name" value="TrmE/GcvT-like"/>
</dbReference>
<evidence type="ECO:0000313" key="7">
    <source>
        <dbReference type="EMBL" id="MCJ0765765.1"/>
    </source>
</evidence>
<dbReference type="SUPFAM" id="SSF101790">
    <property type="entry name" value="Aminomethyltransferase beta-barrel domain"/>
    <property type="match status" value="1"/>
</dbReference>
<organism evidence="7 8">
    <name type="scientific">Variovorax terrae</name>
    <dbReference type="NCBI Taxonomy" id="2923278"/>
    <lineage>
        <taxon>Bacteria</taxon>
        <taxon>Pseudomonadati</taxon>
        <taxon>Pseudomonadota</taxon>
        <taxon>Betaproteobacteria</taxon>
        <taxon>Burkholderiales</taxon>
        <taxon>Comamonadaceae</taxon>
        <taxon>Variovorax</taxon>
    </lineage>
</organism>
<dbReference type="SUPFAM" id="SSF103025">
    <property type="entry name" value="Folate-binding domain"/>
    <property type="match status" value="1"/>
</dbReference>
<evidence type="ECO:0000259" key="3">
    <source>
        <dbReference type="Pfam" id="PF01266"/>
    </source>
</evidence>
<dbReference type="InterPro" id="IPR036188">
    <property type="entry name" value="FAD/NAD-bd_sf"/>
</dbReference>
<evidence type="ECO:0000313" key="8">
    <source>
        <dbReference type="Proteomes" id="UP001139447"/>
    </source>
</evidence>
<evidence type="ECO:0000259" key="4">
    <source>
        <dbReference type="Pfam" id="PF01571"/>
    </source>
</evidence>
<dbReference type="Pfam" id="PF16350">
    <property type="entry name" value="FAO_M"/>
    <property type="match status" value="1"/>
</dbReference>
<feature type="domain" description="Aminomethyltransferase C-terminal" evidence="5">
    <location>
        <begin position="720"/>
        <end position="795"/>
    </location>
</feature>
<dbReference type="Pfam" id="PF01571">
    <property type="entry name" value="GCV_T"/>
    <property type="match status" value="1"/>
</dbReference>
<evidence type="ECO:0000256" key="1">
    <source>
        <dbReference type="ARBA" id="ARBA00008609"/>
    </source>
</evidence>
<keyword evidence="2" id="KW-0560">Oxidoreductase</keyword>
<dbReference type="InterPro" id="IPR032503">
    <property type="entry name" value="FAO_M"/>
</dbReference>
<proteinExistence type="inferred from homology"/>
<sequence length="803" mass="87369">MTLPSHADIVIVGGGVAGCSVAYHLAQLGKTNVLLLEQGKLTSGTTWHAAGLVGQMRPNRTMTAMSRYGIELYASLEAETGLATGWKPCGSVNVARTPERMKVLKKQAAMANSFGVECHLISPNEAGERYPLMRTDDLQGAIWLPGDGKANPADLCMSLAKGARNRGVKMVEGVEVTGVITRNGVVQGVRTAQGEVRCDVLVNCAGQWARQFGRLAGVNVPLYSAEHFYIVTGKIPGVHPMLPVMRDPDGYIYYKEEVGGLVMGGFEPKAKPWKMDPIPSTFQFELLGEDWDQFEILMTHALHRTPCLETAEIKMLLNGPESFTPDGNFILGEAPELRNYFVCAGFNSAGIANSGGAGRLMAEWIVGGEPATDLWDVDIRRFGAFTGNRKALAERTGETLGLHYAMRWPRQELETARPLRTSPLYDLLATQGAEFGSKNGWERANYFRPAGQARPPHTLGAPGWLPWVIDEQRATREAVALYDQTSFSKLLLQGRDALAVLQRLCANEMDMPVDRMVYTAMLNERGGFESDLTVIRLAPDRFHLITGSAQAVRDFDWISRHIGAHEHAVLTDVSALTCVLSLMGPKARELLARVSPDDLSPASLGFSWTREIDLGFARVRAARMSYVGGPGFELYVPVEMTRHVYLALQQAGADLGLREAGYYALDALRIEQGRRAWGAELGPDETPWEAGLGYAVKLDKPAGFIGKAALRASQGQPLRKKLVTLVFGSPEAYAWGGEAIVLDGQTVGEISSAGWSPLAQACVALGYVRGEGAGRPHAGTPAQIELWGASVPVRLYDQWPPRP</sequence>
<dbReference type="Gene3D" id="2.40.30.110">
    <property type="entry name" value="Aminomethyltransferase beta-barrel domains"/>
    <property type="match status" value="1"/>
</dbReference>
<feature type="domain" description="FAD dependent oxidoreductase" evidence="3">
    <location>
        <begin position="8"/>
        <end position="364"/>
    </location>
</feature>
<reference evidence="7" key="1">
    <citation type="submission" date="2022-03" db="EMBL/GenBank/DDBJ databases">
        <authorList>
            <person name="Woo C.Y."/>
        </authorList>
    </citation>
    <scope>NUCLEOTIDE SEQUENCE</scope>
    <source>
        <strain evidence="7">CYS-02</strain>
    </source>
</reference>
<dbReference type="SUPFAM" id="SSF51905">
    <property type="entry name" value="FAD/NAD(P)-binding domain"/>
    <property type="match status" value="1"/>
</dbReference>
<dbReference type="InterPro" id="IPR006076">
    <property type="entry name" value="FAD-dep_OxRdtase"/>
</dbReference>
<dbReference type="Pfam" id="PF01266">
    <property type="entry name" value="DAO"/>
    <property type="match status" value="1"/>
</dbReference>
<dbReference type="Gene3D" id="3.30.70.1400">
    <property type="entry name" value="Aminomethyltransferase beta-barrel domains"/>
    <property type="match status" value="1"/>
</dbReference>
<protein>
    <submittedName>
        <fullName evidence="7">FAD-dependent oxidoreductase</fullName>
    </submittedName>
</protein>
<dbReference type="PANTHER" id="PTHR43757">
    <property type="entry name" value="AMINOMETHYLTRANSFERASE"/>
    <property type="match status" value="1"/>
</dbReference>
<comment type="similarity">
    <text evidence="1">Belongs to the GcvT family.</text>
</comment>
<dbReference type="InterPro" id="IPR013977">
    <property type="entry name" value="GcvT_C"/>
</dbReference>
<gene>
    <name evidence="7" type="ORF">MMF98_21335</name>
</gene>
<name>A0A9X1VZF3_9BURK</name>
<dbReference type="Gene3D" id="3.30.9.10">
    <property type="entry name" value="D-Amino Acid Oxidase, subunit A, domain 2"/>
    <property type="match status" value="1"/>
</dbReference>
<feature type="domain" description="FAD dependent oxidoreductase central" evidence="6">
    <location>
        <begin position="368"/>
        <end position="422"/>
    </location>
</feature>
<evidence type="ECO:0000259" key="6">
    <source>
        <dbReference type="Pfam" id="PF16350"/>
    </source>
</evidence>
<dbReference type="RefSeq" id="WP_243309358.1">
    <property type="nucleotide sequence ID" value="NZ_JALGBI010000003.1"/>
</dbReference>
<feature type="domain" description="GCVT N-terminal" evidence="4">
    <location>
        <begin position="424"/>
        <end position="700"/>
    </location>
</feature>
<evidence type="ECO:0000259" key="5">
    <source>
        <dbReference type="Pfam" id="PF08669"/>
    </source>
</evidence>
<dbReference type="Pfam" id="PF08669">
    <property type="entry name" value="GCV_T_C"/>
    <property type="match status" value="1"/>
</dbReference>
<keyword evidence="8" id="KW-1185">Reference proteome</keyword>
<dbReference type="InterPro" id="IPR028896">
    <property type="entry name" value="GcvT/YgfZ/DmdA"/>
</dbReference>
<dbReference type="GO" id="GO:0016491">
    <property type="term" value="F:oxidoreductase activity"/>
    <property type="evidence" value="ECO:0007669"/>
    <property type="project" value="UniProtKB-KW"/>
</dbReference>
<dbReference type="PANTHER" id="PTHR43757:SF15">
    <property type="entry name" value="PYRUVATE DEHYDROGENASE PHOSPHATASE REGULATORY SUBUNIT, MITOCHONDRIAL-LIKE"/>
    <property type="match status" value="1"/>
</dbReference>
<accession>A0A9X1VZF3</accession>